<organism evidence="1 2">
    <name type="scientific">Adineta ricciae</name>
    <name type="common">Rotifer</name>
    <dbReference type="NCBI Taxonomy" id="249248"/>
    <lineage>
        <taxon>Eukaryota</taxon>
        <taxon>Metazoa</taxon>
        <taxon>Spiralia</taxon>
        <taxon>Gnathifera</taxon>
        <taxon>Rotifera</taxon>
        <taxon>Eurotatoria</taxon>
        <taxon>Bdelloidea</taxon>
        <taxon>Adinetida</taxon>
        <taxon>Adinetidae</taxon>
        <taxon>Adineta</taxon>
    </lineage>
</organism>
<dbReference type="AlphaFoldDB" id="A0A814YLQ4"/>
<dbReference type="SUPFAM" id="SSF56973">
    <property type="entry name" value="Aerolisin/ETX pore-forming domain"/>
    <property type="match status" value="1"/>
</dbReference>
<name>A0A814YLQ4_ADIRI</name>
<dbReference type="Proteomes" id="UP000663852">
    <property type="component" value="Unassembled WGS sequence"/>
</dbReference>
<dbReference type="OrthoDB" id="9977517at2759"/>
<proteinExistence type="predicted"/>
<protein>
    <submittedName>
        <fullName evidence="1">Uncharacterized protein</fullName>
    </submittedName>
</protein>
<dbReference type="CDD" id="cd20237">
    <property type="entry name" value="PFM_LIN24-like"/>
    <property type="match status" value="1"/>
</dbReference>
<evidence type="ECO:0000313" key="2">
    <source>
        <dbReference type="Proteomes" id="UP000663852"/>
    </source>
</evidence>
<dbReference type="PANTHER" id="PTHR39369:SF6">
    <property type="entry name" value="LIN-24 (TWENTY-FOUR) LIKE"/>
    <property type="match status" value="1"/>
</dbReference>
<dbReference type="PANTHER" id="PTHR39369">
    <property type="entry name" value="LIN-24 (TWENTY-FOUR) LIKE"/>
    <property type="match status" value="1"/>
</dbReference>
<gene>
    <name evidence="1" type="ORF">EDS130_LOCUS26896</name>
</gene>
<accession>A0A814YLQ4</accession>
<evidence type="ECO:0000313" key="1">
    <source>
        <dbReference type="EMBL" id="CAF1230333.1"/>
    </source>
</evidence>
<dbReference type="Gene3D" id="2.170.15.10">
    <property type="entry name" value="Proaerolysin, chain A, domain 3"/>
    <property type="match status" value="1"/>
</dbReference>
<dbReference type="EMBL" id="CAJNOJ010000166">
    <property type="protein sequence ID" value="CAF1230333.1"/>
    <property type="molecule type" value="Genomic_DNA"/>
</dbReference>
<reference evidence="1" key="1">
    <citation type="submission" date="2021-02" db="EMBL/GenBank/DDBJ databases">
        <authorList>
            <person name="Nowell W R."/>
        </authorList>
    </citation>
    <scope>NUCLEOTIDE SEQUENCE</scope>
</reference>
<sequence>MAIINIFSHIFIRPFIECSLGNGMNFNIHPSNKLSIENIEAIERFCAFLQLEYSIHYGQSTPYWTKYFIDLDEIIEQWVWNMWNRTKTKSFSHRKREELLVKINWKQVAFSQTKTNFTGSPPVSLPKSQILFRTHFNNHTTTEQSYSFKTERFTRSTFKFIFTHCLRKSQHSMVVFYLPEEIVRFTGGIKLEQYADFGQDTVKEYSMCWGVNTQIHVAPRTCTYAELNIDEEEFNGDFAFFIQFFGRITATVSTRESPDNYLQFMDGDIVEIIREAIDCSHRWNDLEVTSDYPSVVRYKIRGKCSFRYGTQQHVVLNQQPLDSSSSSLSERLSSQSKATSVQNEMYLNFRDI</sequence>
<comment type="caution">
    <text evidence="1">The sequence shown here is derived from an EMBL/GenBank/DDBJ whole genome shotgun (WGS) entry which is preliminary data.</text>
</comment>